<dbReference type="SUPFAM" id="SSF50331">
    <property type="entry name" value="MOP-like"/>
    <property type="match status" value="1"/>
</dbReference>
<dbReference type="Gene3D" id="3.40.50.300">
    <property type="entry name" value="P-loop containing nucleotide triphosphate hydrolases"/>
    <property type="match status" value="1"/>
</dbReference>
<dbReference type="InterPro" id="IPR011868">
    <property type="entry name" value="ModC_ABC_ATP-bd"/>
</dbReference>
<dbReference type="SUPFAM" id="SSF52540">
    <property type="entry name" value="P-loop containing nucleoside triphosphate hydrolases"/>
    <property type="match status" value="1"/>
</dbReference>
<evidence type="ECO:0000256" key="9">
    <source>
        <dbReference type="PROSITE-ProRule" id="PRU01213"/>
    </source>
</evidence>
<evidence type="ECO:0000256" key="6">
    <source>
        <dbReference type="ARBA" id="ARBA00022840"/>
    </source>
</evidence>
<dbReference type="InterPro" id="IPR005116">
    <property type="entry name" value="Transp-assoc_OB_typ1"/>
</dbReference>
<dbReference type="GO" id="GO:0016887">
    <property type="term" value="F:ATP hydrolysis activity"/>
    <property type="evidence" value="ECO:0007669"/>
    <property type="project" value="InterPro"/>
</dbReference>
<keyword evidence="5" id="KW-0547">Nucleotide-binding</keyword>
<evidence type="ECO:0000256" key="3">
    <source>
        <dbReference type="ARBA" id="ARBA00022505"/>
    </source>
</evidence>
<keyword evidence="7" id="KW-1278">Translocase</keyword>
<name>A0A2S6G5P3_9GAMM</name>
<keyword evidence="8" id="KW-0472">Membrane</keyword>
<reference evidence="13 14" key="2">
    <citation type="submission" date="2018-02" db="EMBL/GenBank/DDBJ databases">
        <title>Subsurface microbial communities from deep shales in Ohio and West Virginia, USA.</title>
        <authorList>
            <person name="Wrighton K."/>
        </authorList>
    </citation>
    <scope>NUCLEOTIDE SEQUENCE [LARGE SCALE GENOMIC DNA]</scope>
    <source>
        <strain evidence="13 14">UTICA-S1B9</strain>
    </source>
</reference>
<dbReference type="PANTHER" id="PTHR43514:SF10">
    <property type="entry name" value="MOLYBDENUM IMPORT ATP-BINDING PROTEIN MODC 2"/>
    <property type="match status" value="1"/>
</dbReference>
<dbReference type="PROSITE" id="PS51866">
    <property type="entry name" value="MOP"/>
    <property type="match status" value="1"/>
</dbReference>
<evidence type="ECO:0000313" key="12">
    <source>
        <dbReference type="EMBL" id="PPK50373.1"/>
    </source>
</evidence>
<evidence type="ECO:0000313" key="13">
    <source>
        <dbReference type="EMBL" id="PPK54455.1"/>
    </source>
</evidence>
<evidence type="ECO:0000256" key="5">
    <source>
        <dbReference type="ARBA" id="ARBA00022741"/>
    </source>
</evidence>
<organism evidence="13 14">
    <name type="scientific">Marinobacter persicus</name>
    <dbReference type="NCBI Taxonomy" id="930118"/>
    <lineage>
        <taxon>Bacteria</taxon>
        <taxon>Pseudomonadati</taxon>
        <taxon>Pseudomonadota</taxon>
        <taxon>Gammaproteobacteria</taxon>
        <taxon>Pseudomonadales</taxon>
        <taxon>Marinobacteraceae</taxon>
        <taxon>Marinobacter</taxon>
    </lineage>
</organism>
<evidence type="ECO:0000256" key="8">
    <source>
        <dbReference type="ARBA" id="ARBA00023136"/>
    </source>
</evidence>
<dbReference type="RefSeq" id="WP_104416370.1">
    <property type="nucleotide sequence ID" value="NZ_PTIT01000027.1"/>
</dbReference>
<dbReference type="Proteomes" id="UP000239446">
    <property type="component" value="Unassembled WGS sequence"/>
</dbReference>
<dbReference type="PROSITE" id="PS00211">
    <property type="entry name" value="ABC_TRANSPORTER_1"/>
    <property type="match status" value="1"/>
</dbReference>
<evidence type="ECO:0000256" key="1">
    <source>
        <dbReference type="ARBA" id="ARBA00022448"/>
    </source>
</evidence>
<dbReference type="Pfam" id="PF00005">
    <property type="entry name" value="ABC_tran"/>
    <property type="match status" value="1"/>
</dbReference>
<keyword evidence="4" id="KW-0997">Cell inner membrane</keyword>
<dbReference type="PROSITE" id="PS50893">
    <property type="entry name" value="ABC_TRANSPORTER_2"/>
    <property type="match status" value="1"/>
</dbReference>
<keyword evidence="2" id="KW-1003">Cell membrane</keyword>
<evidence type="ECO:0000313" key="14">
    <source>
        <dbReference type="Proteomes" id="UP000239446"/>
    </source>
</evidence>
<keyword evidence="15" id="KW-1185">Reference proteome</keyword>
<dbReference type="EMBL" id="PTIT01000027">
    <property type="protein sequence ID" value="PPK50373.1"/>
    <property type="molecule type" value="Genomic_DNA"/>
</dbReference>
<dbReference type="GO" id="GO:0015098">
    <property type="term" value="F:molybdate ion transmembrane transporter activity"/>
    <property type="evidence" value="ECO:0007669"/>
    <property type="project" value="InterPro"/>
</dbReference>
<dbReference type="Pfam" id="PF03459">
    <property type="entry name" value="TOBE"/>
    <property type="match status" value="1"/>
</dbReference>
<dbReference type="GO" id="GO:0005524">
    <property type="term" value="F:ATP binding"/>
    <property type="evidence" value="ECO:0007669"/>
    <property type="project" value="UniProtKB-KW"/>
</dbReference>
<feature type="domain" description="Mop" evidence="11">
    <location>
        <begin position="285"/>
        <end position="349"/>
    </location>
</feature>
<dbReference type="InterPro" id="IPR008995">
    <property type="entry name" value="Mo/tungstate-bd_C_term_dom"/>
</dbReference>
<dbReference type="SMART" id="SM00382">
    <property type="entry name" value="AAA"/>
    <property type="match status" value="1"/>
</dbReference>
<dbReference type="InterPro" id="IPR003593">
    <property type="entry name" value="AAA+_ATPase"/>
</dbReference>
<dbReference type="Proteomes" id="UP000239648">
    <property type="component" value="Unassembled WGS sequence"/>
</dbReference>
<keyword evidence="3 9" id="KW-0500">Molybdenum</keyword>
<dbReference type="OrthoDB" id="9802264at2"/>
<feature type="domain" description="ABC transporter" evidence="10">
    <location>
        <begin position="1"/>
        <end position="232"/>
    </location>
</feature>
<dbReference type="InterPro" id="IPR027417">
    <property type="entry name" value="P-loop_NTPase"/>
</dbReference>
<evidence type="ECO:0000313" key="15">
    <source>
        <dbReference type="Proteomes" id="UP000239648"/>
    </source>
</evidence>
<evidence type="ECO:0000256" key="7">
    <source>
        <dbReference type="ARBA" id="ARBA00022967"/>
    </source>
</evidence>
<protein>
    <submittedName>
        <fullName evidence="13">Molybdate transport system ATP-binding protein</fullName>
    </submittedName>
</protein>
<dbReference type="AlphaFoldDB" id="A0A2S6G5P3"/>
<dbReference type="Gene3D" id="2.40.50.100">
    <property type="match status" value="1"/>
</dbReference>
<evidence type="ECO:0000259" key="10">
    <source>
        <dbReference type="PROSITE" id="PS50893"/>
    </source>
</evidence>
<evidence type="ECO:0000256" key="4">
    <source>
        <dbReference type="ARBA" id="ARBA00022519"/>
    </source>
</evidence>
<dbReference type="NCBIfam" id="TIGR02142">
    <property type="entry name" value="modC_ABC"/>
    <property type="match status" value="1"/>
</dbReference>
<sequence length="349" mass="38833">MSLTLDFRLPREQFTLNANVSLQSRGVHALFGRSGCGKTSLLRAIAGLEPDCQGQISFNDHHWLNGKKSLPPEHRRLAMVFQQPGLLPHLGVRDNLLFGYKRTPPARRHMDPDDVIKMLDLSALLTLRTSQLSGGQAQRVALGRALLRSPELLLLDEPLAALDHAGKAEILPYLLRMIRHSRIPVLFVSHHLDEVVQFADQLILMEQGQIVSAGPLQSQLSRPEFARFGALSVLACRICHNEGAMLELALGQQRMKVPALPLNGTECRLRVQARDVSLSLNRLQDSSISNQLESRIEAISPAPHEAEVLIRLNVEGQPLQALITRNSQQRLQLEEGMRVFAQIKAVAIH</sequence>
<dbReference type="InterPro" id="IPR003439">
    <property type="entry name" value="ABC_transporter-like_ATP-bd"/>
</dbReference>
<dbReference type="EMBL" id="PTIU01000014">
    <property type="protein sequence ID" value="PPK54455.1"/>
    <property type="molecule type" value="Genomic_DNA"/>
</dbReference>
<dbReference type="GO" id="GO:0140359">
    <property type="term" value="F:ABC-type transporter activity"/>
    <property type="evidence" value="ECO:0007669"/>
    <property type="project" value="InterPro"/>
</dbReference>
<keyword evidence="1" id="KW-0813">Transport</keyword>
<dbReference type="InterPro" id="IPR050334">
    <property type="entry name" value="Molybdenum_import_ModC"/>
</dbReference>
<evidence type="ECO:0000259" key="11">
    <source>
        <dbReference type="PROSITE" id="PS51866"/>
    </source>
</evidence>
<reference evidence="12 15" key="1">
    <citation type="submission" date="2018-02" db="EMBL/GenBank/DDBJ databases">
        <title>Deep subsurface shale carbon reservoir microbial communities from Ohio and West Virginia, USA.</title>
        <authorList>
            <person name="Wrighton K."/>
        </authorList>
    </citation>
    <scope>NUCLEOTIDE SEQUENCE [LARGE SCALE GENOMIC DNA]</scope>
    <source>
        <strain evidence="12 15">UTICA-S1B6</strain>
    </source>
</reference>
<keyword evidence="6 13" id="KW-0067">ATP-binding</keyword>
<comment type="caution">
    <text evidence="13">The sequence shown here is derived from an EMBL/GenBank/DDBJ whole genome shotgun (WGS) entry which is preliminary data.</text>
</comment>
<dbReference type="PANTHER" id="PTHR43514">
    <property type="entry name" value="ABC TRANSPORTER I FAMILY MEMBER 10"/>
    <property type="match status" value="1"/>
</dbReference>
<gene>
    <name evidence="13" type="ORF">B0H24_101448</name>
    <name evidence="12" type="ORF">BY455_12718</name>
</gene>
<dbReference type="InterPro" id="IPR017871">
    <property type="entry name" value="ABC_transporter-like_CS"/>
</dbReference>
<proteinExistence type="predicted"/>
<accession>A0A2S6G5P3</accession>
<dbReference type="InterPro" id="IPR004606">
    <property type="entry name" value="Mop_domain"/>
</dbReference>
<evidence type="ECO:0000256" key="2">
    <source>
        <dbReference type="ARBA" id="ARBA00022475"/>
    </source>
</evidence>
<dbReference type="GO" id="GO:0016020">
    <property type="term" value="C:membrane"/>
    <property type="evidence" value="ECO:0007669"/>
    <property type="project" value="InterPro"/>
</dbReference>